<dbReference type="EMBL" id="BTSX01000006">
    <property type="protein sequence ID" value="GMT06983.1"/>
    <property type="molecule type" value="Genomic_DNA"/>
</dbReference>
<keyword evidence="3" id="KW-0408">Iron</keyword>
<feature type="domain" description="JmjC" evidence="7">
    <location>
        <begin position="171"/>
        <end position="317"/>
    </location>
</feature>
<proteinExistence type="predicted"/>
<dbReference type="SUPFAM" id="SSF51197">
    <property type="entry name" value="Clavaminate synthase-like"/>
    <property type="match status" value="1"/>
</dbReference>
<evidence type="ECO:0000256" key="4">
    <source>
        <dbReference type="ARBA" id="ARBA00023015"/>
    </source>
</evidence>
<keyword evidence="1" id="KW-0479">Metal-binding</keyword>
<evidence type="ECO:0000256" key="6">
    <source>
        <dbReference type="SAM" id="MobiDB-lite"/>
    </source>
</evidence>
<evidence type="ECO:0000256" key="5">
    <source>
        <dbReference type="ARBA" id="ARBA00023163"/>
    </source>
</evidence>
<sequence>RRRTPAKNSRRSREVVNLDFEKKEYVHIPKTVKYDLHKQMQSSDYNKSLCRKIKPEDFNRIFYNERTGLTSPLVFKCDPRRLGMKMVDASFDFEQVAQMVGRNRIIPVTSDTNKLGIWMTLDELAEYMKKPPHQRDEIYNSISLEFSNSGLADHVSAPALVRELDWGSHWPDAAKFRSVIFQDDGTHSIQNHYPRAEHFCLITSAGAFTNFHVDFHGSSVWYHVKKGKKVFWIVSPTENNLAAYERWERDPKETRFFGEVAEENTCQRVVLEAGTTLILPSGWIHAVSTPEDSLVFGGNFLHTRAATMQLRIKRQEDIIGIDKSARYQNEDEALLYYLHSLVKAVTGRQYIRPSSRADPPSIDDVDSSTILYCGQAFTQEGRHKSYIEANDYEDGGKALEPIAEDPVFVEYIKSGAEDERKPVKSNGATDQQLVEEHFWDDLTFFHPKSWGMDKKTIKGTNLAKAVSKAEPALEINQDALREKIHPNDVPQLRRLIQYLHDKKSIVLPRGLSRPHSLIACLEALLTKSEAMDGLDEEGEDTPSTSAPSTPQETDQMNGNTTQEDDSEPPTKVARMEREEEEEQEENEDDEDAIEEEEEDEVELDGEHYEVPAFEESDEHDEVDDTETDGDEEEQMDVDRVEEGDERKVKDNDVVDDMMGKTAGDEESRVDVNGVDEAPRWETAEKTPLEFERERMNAFVLWLRVHKNYLTSKWPDYDRRSGAGYTLDERCSQAVLIFKDLEQEERNWWIDLGKEDYSRDSRIAEVFTTRCDCWSPYCLLTLNQAEQ</sequence>
<feature type="non-terminal residue" evidence="8">
    <location>
        <position position="1"/>
    </location>
</feature>
<dbReference type="InterPro" id="IPR050690">
    <property type="entry name" value="JHDM1_Histone_Demethylase"/>
</dbReference>
<feature type="region of interest" description="Disordered" evidence="6">
    <location>
        <begin position="532"/>
        <end position="669"/>
    </location>
</feature>
<evidence type="ECO:0000259" key="7">
    <source>
        <dbReference type="PROSITE" id="PS51184"/>
    </source>
</evidence>
<dbReference type="InterPro" id="IPR003347">
    <property type="entry name" value="JmjC_dom"/>
</dbReference>
<dbReference type="GO" id="GO:0016491">
    <property type="term" value="F:oxidoreductase activity"/>
    <property type="evidence" value="ECO:0007669"/>
    <property type="project" value="UniProtKB-KW"/>
</dbReference>
<feature type="compositionally biased region" description="Acidic residues" evidence="6">
    <location>
        <begin position="578"/>
        <end position="603"/>
    </location>
</feature>
<feature type="compositionally biased region" description="Polar residues" evidence="6">
    <location>
        <begin position="541"/>
        <end position="561"/>
    </location>
</feature>
<dbReference type="SMART" id="SM00558">
    <property type="entry name" value="JmjC"/>
    <property type="match status" value="1"/>
</dbReference>
<organism evidence="8 9">
    <name type="scientific">Pristionchus entomophagus</name>
    <dbReference type="NCBI Taxonomy" id="358040"/>
    <lineage>
        <taxon>Eukaryota</taxon>
        <taxon>Metazoa</taxon>
        <taxon>Ecdysozoa</taxon>
        <taxon>Nematoda</taxon>
        <taxon>Chromadorea</taxon>
        <taxon>Rhabditida</taxon>
        <taxon>Rhabditina</taxon>
        <taxon>Diplogasteromorpha</taxon>
        <taxon>Diplogasteroidea</taxon>
        <taxon>Neodiplogasteridae</taxon>
        <taxon>Pristionchus</taxon>
    </lineage>
</organism>
<evidence type="ECO:0000256" key="2">
    <source>
        <dbReference type="ARBA" id="ARBA00023002"/>
    </source>
</evidence>
<gene>
    <name evidence="8" type="ORF">PENTCL1PPCAC_29157</name>
</gene>
<dbReference type="AlphaFoldDB" id="A0AAV5UL19"/>
<keyword evidence="4" id="KW-0805">Transcription regulation</keyword>
<feature type="compositionally biased region" description="Acidic residues" evidence="6">
    <location>
        <begin position="612"/>
        <end position="635"/>
    </location>
</feature>
<name>A0AAV5UL19_9BILA</name>
<keyword evidence="5" id="KW-0804">Transcription</keyword>
<reference evidence="8" key="1">
    <citation type="submission" date="2023-10" db="EMBL/GenBank/DDBJ databases">
        <title>Genome assembly of Pristionchus species.</title>
        <authorList>
            <person name="Yoshida K."/>
            <person name="Sommer R.J."/>
        </authorList>
    </citation>
    <scope>NUCLEOTIDE SEQUENCE</scope>
    <source>
        <strain evidence="8">RS0144</strain>
    </source>
</reference>
<keyword evidence="9" id="KW-1185">Reference proteome</keyword>
<dbReference type="PROSITE" id="PS51184">
    <property type="entry name" value="JMJC"/>
    <property type="match status" value="1"/>
</dbReference>
<evidence type="ECO:0000313" key="9">
    <source>
        <dbReference type="Proteomes" id="UP001432027"/>
    </source>
</evidence>
<evidence type="ECO:0000256" key="1">
    <source>
        <dbReference type="ARBA" id="ARBA00022723"/>
    </source>
</evidence>
<evidence type="ECO:0000256" key="3">
    <source>
        <dbReference type="ARBA" id="ARBA00023004"/>
    </source>
</evidence>
<dbReference type="PANTHER" id="PTHR23123">
    <property type="entry name" value="PHD/F-BOX CONTAINING PROTEIN"/>
    <property type="match status" value="1"/>
</dbReference>
<dbReference type="Gene3D" id="2.60.120.650">
    <property type="entry name" value="Cupin"/>
    <property type="match status" value="1"/>
</dbReference>
<comment type="caution">
    <text evidence="8">The sequence shown here is derived from an EMBL/GenBank/DDBJ whole genome shotgun (WGS) entry which is preliminary data.</text>
</comment>
<protein>
    <recommendedName>
        <fullName evidence="7">JmjC domain-containing protein</fullName>
    </recommendedName>
</protein>
<feature type="compositionally biased region" description="Basic and acidic residues" evidence="6">
    <location>
        <begin position="636"/>
        <end position="652"/>
    </location>
</feature>
<accession>A0AAV5UL19</accession>
<dbReference type="Proteomes" id="UP001432027">
    <property type="component" value="Unassembled WGS sequence"/>
</dbReference>
<evidence type="ECO:0000313" key="8">
    <source>
        <dbReference type="EMBL" id="GMT06983.1"/>
    </source>
</evidence>
<dbReference type="GO" id="GO:0046872">
    <property type="term" value="F:metal ion binding"/>
    <property type="evidence" value="ECO:0007669"/>
    <property type="project" value="UniProtKB-KW"/>
</dbReference>
<keyword evidence="2" id="KW-0560">Oxidoreductase</keyword>